<name>A0A498K894_MALDO</name>
<evidence type="ECO:0000313" key="1">
    <source>
        <dbReference type="EMBL" id="RXI02524.1"/>
    </source>
</evidence>
<keyword evidence="2" id="KW-1185">Reference proteome</keyword>
<dbReference type="AlphaFoldDB" id="A0A498K894"/>
<dbReference type="EMBL" id="RDQH01000329">
    <property type="protein sequence ID" value="RXI02524.1"/>
    <property type="molecule type" value="Genomic_DNA"/>
</dbReference>
<protein>
    <submittedName>
        <fullName evidence="1">Uncharacterized protein</fullName>
    </submittedName>
</protein>
<evidence type="ECO:0000313" key="2">
    <source>
        <dbReference type="Proteomes" id="UP000290289"/>
    </source>
</evidence>
<comment type="caution">
    <text evidence="1">The sequence shown here is derived from an EMBL/GenBank/DDBJ whole genome shotgun (WGS) entry which is preliminary data.</text>
</comment>
<reference evidence="1 2" key="1">
    <citation type="submission" date="2018-10" db="EMBL/GenBank/DDBJ databases">
        <title>A high-quality apple genome assembly.</title>
        <authorList>
            <person name="Hu J."/>
        </authorList>
    </citation>
    <scope>NUCLEOTIDE SEQUENCE [LARGE SCALE GENOMIC DNA]</scope>
    <source>
        <strain evidence="2">cv. HFTH1</strain>
        <tissue evidence="1">Young leaf</tissue>
    </source>
</reference>
<gene>
    <name evidence="1" type="ORF">DVH24_002602</name>
</gene>
<proteinExistence type="predicted"/>
<feature type="non-terminal residue" evidence="1">
    <location>
        <position position="1"/>
    </location>
</feature>
<accession>A0A498K894</accession>
<dbReference type="Proteomes" id="UP000290289">
    <property type="component" value="Chromosome 3"/>
</dbReference>
<organism evidence="1 2">
    <name type="scientific">Malus domestica</name>
    <name type="common">Apple</name>
    <name type="synonym">Pyrus malus</name>
    <dbReference type="NCBI Taxonomy" id="3750"/>
    <lineage>
        <taxon>Eukaryota</taxon>
        <taxon>Viridiplantae</taxon>
        <taxon>Streptophyta</taxon>
        <taxon>Embryophyta</taxon>
        <taxon>Tracheophyta</taxon>
        <taxon>Spermatophyta</taxon>
        <taxon>Magnoliopsida</taxon>
        <taxon>eudicotyledons</taxon>
        <taxon>Gunneridae</taxon>
        <taxon>Pentapetalae</taxon>
        <taxon>rosids</taxon>
        <taxon>fabids</taxon>
        <taxon>Rosales</taxon>
        <taxon>Rosaceae</taxon>
        <taxon>Amygdaloideae</taxon>
        <taxon>Maleae</taxon>
        <taxon>Malus</taxon>
    </lineage>
</organism>
<sequence>ISQDLNINNFVNTVREIATGDTSPCRPSSPIQKRAINALAQCSINRQAIKDRFYKEEEAALAAATTDEQHSDYDSDDSVFSIFTDVEFIDAQDYSLSEFSEYDDVQPEDEEYEDFDFLTSESGDFNSNSFQNMIDGL</sequence>